<gene>
    <name evidence="1" type="ORF">ARMGADRAFT_741283</name>
</gene>
<dbReference type="EMBL" id="KZ293720">
    <property type="protein sequence ID" value="PBK82252.1"/>
    <property type="molecule type" value="Genomic_DNA"/>
</dbReference>
<evidence type="ECO:0000313" key="1">
    <source>
        <dbReference type="EMBL" id="PBK82252.1"/>
    </source>
</evidence>
<accession>A0A2H3CST2</accession>
<sequence>MSHPLTLLCIHSSCLSSQFRSPNKSFCFDLCYGPIASVHFPNDTHASCVCFVPSFADMLCHSVIVDVSVLWFGARVPCWCPLHIFLYLSLWLRLDDDTTCHCSQFSVVCIERSATSTNITLPRGKYATVRSRRYGSAVPDWNLVPVHTTPHRHHLIVDSSYIRRTR</sequence>
<proteinExistence type="predicted"/>
<keyword evidence="2" id="KW-1185">Reference proteome</keyword>
<dbReference type="InParanoid" id="A0A2H3CST2"/>
<reference evidence="2" key="1">
    <citation type="journal article" date="2017" name="Nat. Ecol. Evol.">
        <title>Genome expansion and lineage-specific genetic innovations in the forest pathogenic fungi Armillaria.</title>
        <authorList>
            <person name="Sipos G."/>
            <person name="Prasanna A.N."/>
            <person name="Walter M.C."/>
            <person name="O'Connor E."/>
            <person name="Balint B."/>
            <person name="Krizsan K."/>
            <person name="Kiss B."/>
            <person name="Hess J."/>
            <person name="Varga T."/>
            <person name="Slot J."/>
            <person name="Riley R."/>
            <person name="Boka B."/>
            <person name="Rigling D."/>
            <person name="Barry K."/>
            <person name="Lee J."/>
            <person name="Mihaltcheva S."/>
            <person name="LaButti K."/>
            <person name="Lipzen A."/>
            <person name="Waldron R."/>
            <person name="Moloney N.M."/>
            <person name="Sperisen C."/>
            <person name="Kredics L."/>
            <person name="Vagvoelgyi C."/>
            <person name="Patrignani A."/>
            <person name="Fitzpatrick D."/>
            <person name="Nagy I."/>
            <person name="Doyle S."/>
            <person name="Anderson J.B."/>
            <person name="Grigoriev I.V."/>
            <person name="Gueldener U."/>
            <person name="Muensterkoetter M."/>
            <person name="Nagy L.G."/>
        </authorList>
    </citation>
    <scope>NUCLEOTIDE SEQUENCE [LARGE SCALE GENOMIC DNA]</scope>
    <source>
        <strain evidence="2">Ar21-2</strain>
    </source>
</reference>
<protein>
    <submittedName>
        <fullName evidence="1">Uncharacterized protein</fullName>
    </submittedName>
</protein>
<dbReference type="Proteomes" id="UP000217790">
    <property type="component" value="Unassembled WGS sequence"/>
</dbReference>
<organism evidence="1 2">
    <name type="scientific">Armillaria gallica</name>
    <name type="common">Bulbous honey fungus</name>
    <name type="synonym">Armillaria bulbosa</name>
    <dbReference type="NCBI Taxonomy" id="47427"/>
    <lineage>
        <taxon>Eukaryota</taxon>
        <taxon>Fungi</taxon>
        <taxon>Dikarya</taxon>
        <taxon>Basidiomycota</taxon>
        <taxon>Agaricomycotina</taxon>
        <taxon>Agaricomycetes</taxon>
        <taxon>Agaricomycetidae</taxon>
        <taxon>Agaricales</taxon>
        <taxon>Marasmiineae</taxon>
        <taxon>Physalacriaceae</taxon>
        <taxon>Armillaria</taxon>
    </lineage>
</organism>
<dbReference type="AlphaFoldDB" id="A0A2H3CST2"/>
<name>A0A2H3CST2_ARMGA</name>
<evidence type="ECO:0000313" key="2">
    <source>
        <dbReference type="Proteomes" id="UP000217790"/>
    </source>
</evidence>